<dbReference type="SMART" id="SM00448">
    <property type="entry name" value="REC"/>
    <property type="match status" value="1"/>
</dbReference>
<dbReference type="EMBL" id="JBHSDU010000003">
    <property type="protein sequence ID" value="MFC4310637.1"/>
    <property type="molecule type" value="Genomic_DNA"/>
</dbReference>
<reference evidence="5" key="1">
    <citation type="journal article" date="2019" name="Int. J. Syst. Evol. Microbiol.">
        <title>The Global Catalogue of Microorganisms (GCM) 10K type strain sequencing project: providing services to taxonomists for standard genome sequencing and annotation.</title>
        <authorList>
            <consortium name="The Broad Institute Genomics Platform"/>
            <consortium name="The Broad Institute Genome Sequencing Center for Infectious Disease"/>
            <person name="Wu L."/>
            <person name="Ma J."/>
        </authorList>
    </citation>
    <scope>NUCLEOTIDE SEQUENCE [LARGE SCALE GENOMIC DNA]</scope>
    <source>
        <strain evidence="5">CGMCC 1.10759</strain>
    </source>
</reference>
<protein>
    <submittedName>
        <fullName evidence="4">Response regulator</fullName>
    </submittedName>
</protein>
<keyword evidence="5" id="KW-1185">Reference proteome</keyword>
<keyword evidence="1 2" id="KW-0597">Phosphoprotein</keyword>
<feature type="modified residue" description="4-aspartylphosphate" evidence="2">
    <location>
        <position position="56"/>
    </location>
</feature>
<evidence type="ECO:0000256" key="2">
    <source>
        <dbReference type="PROSITE-ProRule" id="PRU00169"/>
    </source>
</evidence>
<evidence type="ECO:0000256" key="1">
    <source>
        <dbReference type="ARBA" id="ARBA00022553"/>
    </source>
</evidence>
<evidence type="ECO:0000259" key="3">
    <source>
        <dbReference type="PROSITE" id="PS50110"/>
    </source>
</evidence>
<accession>A0ABV8SUF1</accession>
<proteinExistence type="predicted"/>
<evidence type="ECO:0000313" key="5">
    <source>
        <dbReference type="Proteomes" id="UP001595904"/>
    </source>
</evidence>
<dbReference type="Proteomes" id="UP001595904">
    <property type="component" value="Unassembled WGS sequence"/>
</dbReference>
<dbReference type="PROSITE" id="PS50110">
    <property type="entry name" value="RESPONSE_REGULATORY"/>
    <property type="match status" value="1"/>
</dbReference>
<dbReference type="Gene3D" id="3.40.50.2300">
    <property type="match status" value="1"/>
</dbReference>
<dbReference type="InterPro" id="IPR011006">
    <property type="entry name" value="CheY-like_superfamily"/>
</dbReference>
<dbReference type="RefSeq" id="WP_380598285.1">
    <property type="nucleotide sequence ID" value="NZ_JBHSDU010000003.1"/>
</dbReference>
<comment type="caution">
    <text evidence="4">The sequence shown here is derived from an EMBL/GenBank/DDBJ whole genome shotgun (WGS) entry which is preliminary data.</text>
</comment>
<dbReference type="PANTHER" id="PTHR44591">
    <property type="entry name" value="STRESS RESPONSE REGULATOR PROTEIN 1"/>
    <property type="match status" value="1"/>
</dbReference>
<dbReference type="InterPro" id="IPR001789">
    <property type="entry name" value="Sig_transdc_resp-reg_receiver"/>
</dbReference>
<evidence type="ECO:0000313" key="4">
    <source>
        <dbReference type="EMBL" id="MFC4310637.1"/>
    </source>
</evidence>
<dbReference type="Pfam" id="PF00072">
    <property type="entry name" value="Response_reg"/>
    <property type="match status" value="1"/>
</dbReference>
<dbReference type="InterPro" id="IPR050595">
    <property type="entry name" value="Bact_response_regulator"/>
</dbReference>
<feature type="domain" description="Response regulatory" evidence="3">
    <location>
        <begin position="7"/>
        <end position="121"/>
    </location>
</feature>
<sequence>MSYSRPIVAVIEADATDRRMLCSLLSKLNADVQDYDSAESYLASPFGIRGGCLITDMTLPGMSGLDLLKRLRANHTSTPVILLGEDADVRAAVAAMREGAVDFIEKTHVDLSIVRRVAYLLDHSQHTH</sequence>
<organism evidence="4 5">
    <name type="scientific">Steroidobacter flavus</name>
    <dbReference type="NCBI Taxonomy" id="1842136"/>
    <lineage>
        <taxon>Bacteria</taxon>
        <taxon>Pseudomonadati</taxon>
        <taxon>Pseudomonadota</taxon>
        <taxon>Gammaproteobacteria</taxon>
        <taxon>Steroidobacterales</taxon>
        <taxon>Steroidobacteraceae</taxon>
        <taxon>Steroidobacter</taxon>
    </lineage>
</organism>
<gene>
    <name evidence="4" type="ORF">ACFPN2_16210</name>
</gene>
<dbReference type="PANTHER" id="PTHR44591:SF25">
    <property type="entry name" value="CHEMOTAXIS TWO-COMPONENT RESPONSE REGULATOR"/>
    <property type="match status" value="1"/>
</dbReference>
<dbReference type="SUPFAM" id="SSF52172">
    <property type="entry name" value="CheY-like"/>
    <property type="match status" value="1"/>
</dbReference>
<name>A0ABV8SUF1_9GAMM</name>